<evidence type="ECO:0000256" key="4">
    <source>
        <dbReference type="HAMAP-Rule" id="MF_00695"/>
    </source>
</evidence>
<dbReference type="PANTHER" id="PTHR38100:SF1">
    <property type="entry name" value="HIGH FREQUENCY LYSOGENIZATION PROTEIN HFLD"/>
    <property type="match status" value="1"/>
</dbReference>
<dbReference type="Proteomes" id="UP000254507">
    <property type="component" value="Unassembled WGS sequence"/>
</dbReference>
<organism evidence="5 6">
    <name type="scientific">Actinobacillus seminis</name>
    <dbReference type="NCBI Taxonomy" id="722"/>
    <lineage>
        <taxon>Bacteria</taxon>
        <taxon>Pseudomonadati</taxon>
        <taxon>Pseudomonadota</taxon>
        <taxon>Gammaproteobacteria</taxon>
        <taxon>Pasteurellales</taxon>
        <taxon>Pasteurellaceae</taxon>
        <taxon>Actinobacillus</taxon>
    </lineage>
</organism>
<dbReference type="EMBL" id="UFSB01000001">
    <property type="protein sequence ID" value="SUU38173.1"/>
    <property type="molecule type" value="Genomic_DNA"/>
</dbReference>
<proteinExistence type="inferred from homology"/>
<comment type="subcellular location">
    <subcellularLocation>
        <location evidence="4">Cytoplasm</location>
    </subcellularLocation>
    <subcellularLocation>
        <location evidence="4">Cell membrane</location>
        <topology evidence="4">Peripheral membrane protein</topology>
        <orientation evidence="4">Cytoplasmic side</orientation>
    </subcellularLocation>
</comment>
<evidence type="ECO:0000313" key="6">
    <source>
        <dbReference type="Proteomes" id="UP000254507"/>
    </source>
</evidence>
<evidence type="ECO:0000256" key="1">
    <source>
        <dbReference type="ARBA" id="ARBA00022475"/>
    </source>
</evidence>
<dbReference type="InterPro" id="IPR007451">
    <property type="entry name" value="HflD"/>
</dbReference>
<gene>
    <name evidence="4 5" type="primary">hflD</name>
    <name evidence="5" type="ORF">NCTC10851_01957</name>
</gene>
<keyword evidence="3 4" id="KW-0472">Membrane</keyword>
<dbReference type="NCBIfam" id="NF001246">
    <property type="entry name" value="PRK00218.1-2"/>
    <property type="match status" value="1"/>
</dbReference>
<evidence type="ECO:0000313" key="5">
    <source>
        <dbReference type="EMBL" id="SUU38173.1"/>
    </source>
</evidence>
<sequence>MKDIITRHCTFQKNGKMLYCSHFFRFSSTILPIIMANYYDATLALAGICQSAKLVQQFALNGQADEPAFRASLNSLLQIQPENTLSVYGNHEQNLALGLQILMEQLNGSEADVGRYWLSLLALEGKLNKNPQAKAELAKRIQYLPSQLVHYDLFDEQMLSTLASIYVDVISPLGSRIQVKGSSQYLQQLGIHNRIRACLLAGIRSAVLWRQVGGSKWQLLFSRRKLVATAQQIYSSL</sequence>
<dbReference type="GO" id="GO:0005886">
    <property type="term" value="C:plasma membrane"/>
    <property type="evidence" value="ECO:0007669"/>
    <property type="project" value="UniProtKB-SubCell"/>
</dbReference>
<dbReference type="SUPFAM" id="SSF101322">
    <property type="entry name" value="YcfC-like"/>
    <property type="match status" value="1"/>
</dbReference>
<dbReference type="GO" id="GO:0005737">
    <property type="term" value="C:cytoplasm"/>
    <property type="evidence" value="ECO:0007669"/>
    <property type="project" value="UniProtKB-SubCell"/>
</dbReference>
<evidence type="ECO:0000256" key="2">
    <source>
        <dbReference type="ARBA" id="ARBA00022490"/>
    </source>
</evidence>
<dbReference type="HAMAP" id="MF_00695">
    <property type="entry name" value="HflD_protein"/>
    <property type="match status" value="1"/>
</dbReference>
<name>A0A380VG49_9PAST</name>
<dbReference type="PANTHER" id="PTHR38100">
    <property type="entry name" value="HIGH FREQUENCY LYSOGENIZATION PROTEIN HFLD"/>
    <property type="match status" value="1"/>
</dbReference>
<comment type="similarity">
    <text evidence="4">Belongs to the HflD family.</text>
</comment>
<accession>A0A380VG49</accession>
<protein>
    <recommendedName>
        <fullName evidence="4">High frequency lysogenization protein HflD homolog</fullName>
    </recommendedName>
</protein>
<dbReference type="Gene3D" id="1.10.3890.10">
    <property type="entry name" value="HflD-like"/>
    <property type="match status" value="1"/>
</dbReference>
<dbReference type="AlphaFoldDB" id="A0A380VG49"/>
<dbReference type="Pfam" id="PF04356">
    <property type="entry name" value="DUF489"/>
    <property type="match status" value="1"/>
</dbReference>
<reference evidence="5 6" key="1">
    <citation type="submission" date="2018-06" db="EMBL/GenBank/DDBJ databases">
        <authorList>
            <consortium name="Pathogen Informatics"/>
            <person name="Doyle S."/>
        </authorList>
    </citation>
    <scope>NUCLEOTIDE SEQUENCE [LARGE SCALE GENOMIC DNA]</scope>
    <source>
        <strain evidence="5 6">NCTC10851</strain>
    </source>
</reference>
<keyword evidence="2 4" id="KW-0963">Cytoplasm</keyword>
<evidence type="ECO:0000256" key="3">
    <source>
        <dbReference type="ARBA" id="ARBA00023136"/>
    </source>
</evidence>
<dbReference type="InterPro" id="IPR035932">
    <property type="entry name" value="HflD-like_sf"/>
</dbReference>
<keyword evidence="1 4" id="KW-1003">Cell membrane</keyword>
<dbReference type="NCBIfam" id="NF001248">
    <property type="entry name" value="PRK00218.1-4"/>
    <property type="match status" value="1"/>
</dbReference>